<dbReference type="EC" id="2.7.1.148" evidence="2 10"/>
<evidence type="ECO:0000256" key="4">
    <source>
        <dbReference type="ARBA" id="ARBA00022679"/>
    </source>
</evidence>
<reference evidence="14" key="1">
    <citation type="submission" date="2017-05" db="EMBL/GenBank/DDBJ databases">
        <title>Complete and WGS of Bordetella genogroups.</title>
        <authorList>
            <person name="Spilker T."/>
            <person name="Lipuma J."/>
        </authorList>
    </citation>
    <scope>NUCLEOTIDE SEQUENCE [LARGE SCALE GENOMIC DNA]</scope>
    <source>
        <strain evidence="14">AU18089</strain>
    </source>
</reference>
<evidence type="ECO:0000256" key="8">
    <source>
        <dbReference type="ARBA" id="ARBA00023229"/>
    </source>
</evidence>
<comment type="catalytic activity">
    <reaction evidence="10">
        <text>4-CDP-2-C-methyl-D-erythritol + ATP = 4-CDP-2-C-methyl-D-erythritol 2-phosphate + ADP + H(+)</text>
        <dbReference type="Rhea" id="RHEA:18437"/>
        <dbReference type="ChEBI" id="CHEBI:15378"/>
        <dbReference type="ChEBI" id="CHEBI:30616"/>
        <dbReference type="ChEBI" id="CHEBI:57823"/>
        <dbReference type="ChEBI" id="CHEBI:57919"/>
        <dbReference type="ChEBI" id="CHEBI:456216"/>
        <dbReference type="EC" id="2.7.1.148"/>
    </reaction>
</comment>
<dbReference type="Gene3D" id="3.30.230.10">
    <property type="match status" value="1"/>
</dbReference>
<evidence type="ECO:0000256" key="6">
    <source>
        <dbReference type="ARBA" id="ARBA00022777"/>
    </source>
</evidence>
<name>A0A261QXQ8_9BORD</name>
<dbReference type="GO" id="GO:0016114">
    <property type="term" value="P:terpenoid biosynthetic process"/>
    <property type="evidence" value="ECO:0007669"/>
    <property type="project" value="UniProtKB-UniRule"/>
</dbReference>
<dbReference type="InterPro" id="IPR014721">
    <property type="entry name" value="Ribsml_uS5_D2-typ_fold_subgr"/>
</dbReference>
<feature type="binding site" evidence="10">
    <location>
        <begin position="93"/>
        <end position="103"/>
    </location>
    <ligand>
        <name>ATP</name>
        <dbReference type="ChEBI" id="CHEBI:30616"/>
    </ligand>
</feature>
<feature type="active site" evidence="10">
    <location>
        <position position="10"/>
    </location>
</feature>
<gene>
    <name evidence="10" type="primary">ispE</name>
    <name evidence="13" type="ORF">CAL19_15065</name>
</gene>
<evidence type="ECO:0000256" key="1">
    <source>
        <dbReference type="ARBA" id="ARBA00009684"/>
    </source>
</evidence>
<comment type="pathway">
    <text evidence="10">Isoprenoid biosynthesis; isopentenyl diphosphate biosynthesis via DXP pathway; isopentenyl diphosphate from 1-deoxy-D-xylulose 5-phosphate: step 3/6.</text>
</comment>
<organism evidence="13 14">
    <name type="scientific">Bordetella genomosp. 7</name>
    <dbReference type="NCBI Taxonomy" id="1416805"/>
    <lineage>
        <taxon>Bacteria</taxon>
        <taxon>Pseudomonadati</taxon>
        <taxon>Pseudomonadota</taxon>
        <taxon>Betaproteobacteria</taxon>
        <taxon>Burkholderiales</taxon>
        <taxon>Alcaligenaceae</taxon>
        <taxon>Bordetella</taxon>
    </lineage>
</organism>
<keyword evidence="6 10" id="KW-0418">Kinase</keyword>
<feature type="domain" description="GHMP kinase N-terminal" evidence="11">
    <location>
        <begin position="66"/>
        <end position="143"/>
    </location>
</feature>
<evidence type="ECO:0000256" key="7">
    <source>
        <dbReference type="ARBA" id="ARBA00022840"/>
    </source>
</evidence>
<dbReference type="SUPFAM" id="SSF54211">
    <property type="entry name" value="Ribosomal protein S5 domain 2-like"/>
    <property type="match status" value="1"/>
</dbReference>
<dbReference type="AlphaFoldDB" id="A0A261QXQ8"/>
<evidence type="ECO:0000313" key="13">
    <source>
        <dbReference type="EMBL" id="OZI17162.1"/>
    </source>
</evidence>
<feature type="active site" evidence="10">
    <location>
        <position position="135"/>
    </location>
</feature>
<keyword evidence="14" id="KW-1185">Reference proteome</keyword>
<dbReference type="InterPro" id="IPR036554">
    <property type="entry name" value="GHMP_kinase_C_sf"/>
</dbReference>
<evidence type="ECO:0000256" key="10">
    <source>
        <dbReference type="HAMAP-Rule" id="MF_00061"/>
    </source>
</evidence>
<dbReference type="GO" id="GO:0005524">
    <property type="term" value="F:ATP binding"/>
    <property type="evidence" value="ECO:0007669"/>
    <property type="project" value="UniProtKB-UniRule"/>
</dbReference>
<evidence type="ECO:0000313" key="14">
    <source>
        <dbReference type="Proteomes" id="UP000216947"/>
    </source>
</evidence>
<dbReference type="PANTHER" id="PTHR43527:SF2">
    <property type="entry name" value="4-DIPHOSPHOCYTIDYL-2-C-METHYL-D-ERYTHRITOL KINASE, CHLOROPLASTIC"/>
    <property type="match status" value="1"/>
</dbReference>
<comment type="similarity">
    <text evidence="1 10">Belongs to the GHMP kinase family. IspE subfamily.</text>
</comment>
<dbReference type="GO" id="GO:0019288">
    <property type="term" value="P:isopentenyl diphosphate biosynthetic process, methylerythritol 4-phosphate pathway"/>
    <property type="evidence" value="ECO:0007669"/>
    <property type="project" value="UniProtKB-UniRule"/>
</dbReference>
<keyword evidence="4 10" id="KW-0808">Transferase</keyword>
<evidence type="ECO:0000256" key="2">
    <source>
        <dbReference type="ARBA" id="ARBA00012052"/>
    </source>
</evidence>
<dbReference type="EMBL" id="NEVK01000007">
    <property type="protein sequence ID" value="OZI17162.1"/>
    <property type="molecule type" value="Genomic_DNA"/>
</dbReference>
<dbReference type="SUPFAM" id="SSF55060">
    <property type="entry name" value="GHMP Kinase, C-terminal domain"/>
    <property type="match status" value="1"/>
</dbReference>
<dbReference type="RefSeq" id="WP_094797252.1">
    <property type="nucleotide sequence ID" value="NZ_NEVK01000007.1"/>
</dbReference>
<dbReference type="Pfam" id="PF08544">
    <property type="entry name" value="GHMP_kinases_C"/>
    <property type="match status" value="1"/>
</dbReference>
<protein>
    <recommendedName>
        <fullName evidence="3 10">4-diphosphocytidyl-2-C-methyl-D-erythritol kinase</fullName>
        <shortName evidence="10">CMK</shortName>
        <ecNumber evidence="2 10">2.7.1.148</ecNumber>
    </recommendedName>
    <alternativeName>
        <fullName evidence="9 10">4-(cytidine-5'-diphospho)-2-C-methyl-D-erythritol kinase</fullName>
    </alternativeName>
</protein>
<accession>A0A261QXQ8</accession>
<comment type="function">
    <text evidence="10">Catalyzes the phosphorylation of the position 2 hydroxy group of 4-diphosphocytidyl-2C-methyl-D-erythritol.</text>
</comment>
<dbReference type="Proteomes" id="UP000216947">
    <property type="component" value="Unassembled WGS sequence"/>
</dbReference>
<dbReference type="InterPro" id="IPR013750">
    <property type="entry name" value="GHMP_kinase_C_dom"/>
</dbReference>
<evidence type="ECO:0000256" key="9">
    <source>
        <dbReference type="ARBA" id="ARBA00032554"/>
    </source>
</evidence>
<dbReference type="HAMAP" id="MF_00061">
    <property type="entry name" value="IspE"/>
    <property type="match status" value="1"/>
</dbReference>
<comment type="caution">
    <text evidence="13">The sequence shown here is derived from an EMBL/GenBank/DDBJ whole genome shotgun (WGS) entry which is preliminary data.</text>
</comment>
<dbReference type="InterPro" id="IPR006204">
    <property type="entry name" value="GHMP_kinase_N_dom"/>
</dbReference>
<evidence type="ECO:0000259" key="11">
    <source>
        <dbReference type="Pfam" id="PF00288"/>
    </source>
</evidence>
<dbReference type="UniPathway" id="UPA00056">
    <property type="reaction ID" value="UER00094"/>
</dbReference>
<keyword evidence="7 10" id="KW-0067">ATP-binding</keyword>
<keyword evidence="8 10" id="KW-0414">Isoprene biosynthesis</keyword>
<dbReference type="Gene3D" id="3.30.70.890">
    <property type="entry name" value="GHMP kinase, C-terminal domain"/>
    <property type="match status" value="1"/>
</dbReference>
<feature type="domain" description="GHMP kinase C-terminal" evidence="12">
    <location>
        <begin position="206"/>
        <end position="278"/>
    </location>
</feature>
<sequence>MLYDVPAPAKLNLFLHVVGRRPDGYHLLQTVFRFIGLYDTLHFDTRADGRISRAADLPGVPPEQDLTLRAARALQQATGTRLGAQIALEKVIPQGGGLGGGSSDAASTLIALNRLWGTGLTRRELMALALPLGADVPVFVFGQSAFAEGVGEVLTAVTLPPAAYLVAQPDASVPTASIFSAPDLTRDTPSVTIADFLAEQDFSAGGNAAEAGGLARFYGKNDLEPVVFRRYPEVHGAAQWLSGHGVHVRMSGSGACLFAQYRTEQQAVLAQQEITATMRVAGKSIGNTQPGFRLLRACPGLIEHPLRNWIAR</sequence>
<dbReference type="InterPro" id="IPR004424">
    <property type="entry name" value="IspE"/>
</dbReference>
<evidence type="ECO:0000259" key="12">
    <source>
        <dbReference type="Pfam" id="PF08544"/>
    </source>
</evidence>
<proteinExistence type="inferred from homology"/>
<evidence type="ECO:0000256" key="3">
    <source>
        <dbReference type="ARBA" id="ARBA00017473"/>
    </source>
</evidence>
<evidence type="ECO:0000256" key="5">
    <source>
        <dbReference type="ARBA" id="ARBA00022741"/>
    </source>
</evidence>
<keyword evidence="5 10" id="KW-0547">Nucleotide-binding</keyword>
<dbReference type="PANTHER" id="PTHR43527">
    <property type="entry name" value="4-DIPHOSPHOCYTIDYL-2-C-METHYL-D-ERYTHRITOL KINASE, CHLOROPLASTIC"/>
    <property type="match status" value="1"/>
</dbReference>
<dbReference type="NCBIfam" id="TIGR00154">
    <property type="entry name" value="ispE"/>
    <property type="match status" value="1"/>
</dbReference>
<dbReference type="PIRSF" id="PIRSF010376">
    <property type="entry name" value="IspE"/>
    <property type="match status" value="1"/>
</dbReference>
<dbReference type="InterPro" id="IPR020568">
    <property type="entry name" value="Ribosomal_Su5_D2-typ_SF"/>
</dbReference>
<dbReference type="Pfam" id="PF00288">
    <property type="entry name" value="GHMP_kinases_N"/>
    <property type="match status" value="1"/>
</dbReference>
<dbReference type="GO" id="GO:0050515">
    <property type="term" value="F:4-(cytidine 5'-diphospho)-2-C-methyl-D-erythritol kinase activity"/>
    <property type="evidence" value="ECO:0007669"/>
    <property type="project" value="UniProtKB-UniRule"/>
</dbReference>